<gene>
    <name evidence="1" type="ORF">AEK19_MT2148</name>
</gene>
<reference evidence="1" key="1">
    <citation type="submission" date="2017-03" db="EMBL/GenBank/DDBJ databases">
        <title>The mitochondrial genome of the carnivorous plant Utricularia reniformis (Lentibulariaceae): structure, comparative analysis and evolutionary landmarks.</title>
        <authorList>
            <person name="Silva S.R."/>
            <person name="Alvarenga D.O."/>
            <person name="Michael T.P."/>
            <person name="Miranda V.F.O."/>
            <person name="Varani A.M."/>
        </authorList>
    </citation>
    <scope>NUCLEOTIDE SEQUENCE</scope>
</reference>
<name>A0A1Y0B4I1_9LAMI</name>
<dbReference type="AlphaFoldDB" id="A0A1Y0B4I1"/>
<evidence type="ECO:0000313" key="1">
    <source>
        <dbReference type="EMBL" id="ART32298.1"/>
    </source>
</evidence>
<accession>A0A1Y0B4I1</accession>
<geneLocation type="mitochondrion" evidence="1"/>
<sequence length="50" mass="5591">MNSLYERTVEEDFDRVSNRAFALNQSRLSGLPGPVKSALLPVCVSHARCR</sequence>
<keyword evidence="1" id="KW-0496">Mitochondrion</keyword>
<proteinExistence type="predicted"/>
<organism evidence="1">
    <name type="scientific">Utricularia reniformis</name>
    <dbReference type="NCBI Taxonomy" id="192314"/>
    <lineage>
        <taxon>Eukaryota</taxon>
        <taxon>Viridiplantae</taxon>
        <taxon>Streptophyta</taxon>
        <taxon>Embryophyta</taxon>
        <taxon>Tracheophyta</taxon>
        <taxon>Spermatophyta</taxon>
        <taxon>Magnoliopsida</taxon>
        <taxon>eudicotyledons</taxon>
        <taxon>Gunneridae</taxon>
        <taxon>Pentapetalae</taxon>
        <taxon>asterids</taxon>
        <taxon>lamiids</taxon>
        <taxon>Lamiales</taxon>
        <taxon>Lentibulariaceae</taxon>
        <taxon>Utricularia</taxon>
    </lineage>
</organism>
<dbReference type="EMBL" id="KY774314">
    <property type="protein sequence ID" value="ART32298.1"/>
    <property type="molecule type" value="Genomic_DNA"/>
</dbReference>
<protein>
    <submittedName>
        <fullName evidence="1">Uncharacterized protein</fullName>
    </submittedName>
</protein>